<keyword evidence="2" id="KW-1185">Reference proteome</keyword>
<proteinExistence type="predicted"/>
<evidence type="ECO:0000313" key="2">
    <source>
        <dbReference type="Proteomes" id="UP000019753"/>
    </source>
</evidence>
<name>A0A021VRD0_9CELL</name>
<gene>
    <name evidence="1" type="ORF">N866_19060</name>
</gene>
<dbReference type="AlphaFoldDB" id="A0A021VRD0"/>
<protein>
    <submittedName>
        <fullName evidence="1">Uncharacterized protein</fullName>
    </submittedName>
</protein>
<comment type="caution">
    <text evidence="1">The sequence shown here is derived from an EMBL/GenBank/DDBJ whole genome shotgun (WGS) entry which is preliminary data.</text>
</comment>
<evidence type="ECO:0000313" key="1">
    <source>
        <dbReference type="EMBL" id="EYR63678.1"/>
    </source>
</evidence>
<sequence>MTVNERLFVAGLVQHFDRAINSRDRQEAIEILRRVALSNASAGDTVDAVLADPGGYGYPRSS</sequence>
<organism evidence="1 2">
    <name type="scientific">Actinotalea ferrariae CF5-4</name>
    <dbReference type="NCBI Taxonomy" id="948458"/>
    <lineage>
        <taxon>Bacteria</taxon>
        <taxon>Bacillati</taxon>
        <taxon>Actinomycetota</taxon>
        <taxon>Actinomycetes</taxon>
        <taxon>Micrococcales</taxon>
        <taxon>Cellulomonadaceae</taxon>
        <taxon>Actinotalea</taxon>
    </lineage>
</organism>
<reference evidence="1 2" key="1">
    <citation type="submission" date="2014-01" db="EMBL/GenBank/DDBJ databases">
        <title>Actinotalea ferrariae CF5-4.</title>
        <authorList>
            <person name="Chen F."/>
            <person name="Li Y."/>
            <person name="Wang G."/>
        </authorList>
    </citation>
    <scope>NUCLEOTIDE SEQUENCE [LARGE SCALE GENOMIC DNA]</scope>
    <source>
        <strain evidence="1 2">CF5-4</strain>
    </source>
</reference>
<dbReference type="EMBL" id="AXCW01000077">
    <property type="protein sequence ID" value="EYR63678.1"/>
    <property type="molecule type" value="Genomic_DNA"/>
</dbReference>
<accession>A0A021VRD0</accession>
<dbReference type="RefSeq" id="WP_034225415.1">
    <property type="nucleotide sequence ID" value="NZ_AXCW01000077.1"/>
</dbReference>
<dbReference type="Proteomes" id="UP000019753">
    <property type="component" value="Unassembled WGS sequence"/>
</dbReference>
<dbReference type="OrthoDB" id="771468at2"/>